<dbReference type="PANTHER" id="PTHR43667:SF1">
    <property type="entry name" value="CYCLOPROPANE-FATTY-ACYL-PHOSPHOLIPID SYNTHASE"/>
    <property type="match status" value="1"/>
</dbReference>
<dbReference type="PIRSF" id="PIRSF003085">
    <property type="entry name" value="CMAS"/>
    <property type="match status" value="1"/>
</dbReference>
<evidence type="ECO:0000313" key="7">
    <source>
        <dbReference type="EMBL" id="QWT47781.1"/>
    </source>
</evidence>
<dbReference type="CDD" id="cd02440">
    <property type="entry name" value="AdoMet_MTases"/>
    <property type="match status" value="1"/>
</dbReference>
<evidence type="ECO:0000256" key="4">
    <source>
        <dbReference type="ARBA" id="ARBA00022691"/>
    </source>
</evidence>
<dbReference type="InterPro" id="IPR003333">
    <property type="entry name" value="CMAS"/>
</dbReference>
<dbReference type="GO" id="GO:0006629">
    <property type="term" value="P:lipid metabolic process"/>
    <property type="evidence" value="ECO:0007669"/>
    <property type="project" value="UniProtKB-KW"/>
</dbReference>
<keyword evidence="5" id="KW-0443">Lipid metabolism</keyword>
<evidence type="ECO:0000256" key="2">
    <source>
        <dbReference type="ARBA" id="ARBA00022603"/>
    </source>
</evidence>
<proteinExistence type="inferred from homology"/>
<evidence type="ECO:0000256" key="5">
    <source>
        <dbReference type="ARBA" id="ARBA00023098"/>
    </source>
</evidence>
<protein>
    <submittedName>
        <fullName evidence="7">Class I SAM-dependent methyltransferase</fullName>
    </submittedName>
</protein>
<gene>
    <name evidence="7" type="ORF">Azoinq_07790</name>
</gene>
<dbReference type="Pfam" id="PF25371">
    <property type="entry name" value="DUF7884"/>
    <property type="match status" value="1"/>
</dbReference>
<keyword evidence="8" id="KW-1185">Reference proteome</keyword>
<evidence type="ECO:0000259" key="6">
    <source>
        <dbReference type="Pfam" id="PF25371"/>
    </source>
</evidence>
<keyword evidence="4" id="KW-0949">S-adenosyl-L-methionine</keyword>
<feature type="domain" description="DUF7884" evidence="6">
    <location>
        <begin position="16"/>
        <end position="87"/>
    </location>
</feature>
<evidence type="ECO:0000256" key="3">
    <source>
        <dbReference type="ARBA" id="ARBA00022679"/>
    </source>
</evidence>
<keyword evidence="2 7" id="KW-0489">Methyltransferase</keyword>
<dbReference type="EMBL" id="CP064782">
    <property type="protein sequence ID" value="QWT47781.1"/>
    <property type="molecule type" value="Genomic_DNA"/>
</dbReference>
<dbReference type="RefSeq" id="WP_216130301.1">
    <property type="nucleotide sequence ID" value="NZ_CP064782.1"/>
</dbReference>
<dbReference type="KEGG" id="aiq:Azoinq_07790"/>
<sequence>MFWRKQLNALVARLRARNLPLRLVLWNGTSFDLGEDPRVTLTLPAMSGLRYLLTPSLDNLGTAYVEGDIQVAGSARDIITVAAAMADGEIKPEGRFGPIRRMVRHNRKMDAEAIAYHYDVSNDFYKQWLDDNMVYSCGYFQHPEDSLETAQVQKIDLILRKIRLQPGQRLLDIGCGWGALILRAAQHWGARCVGITLSQQQYDLARARIATAGLEDRCEVRLQDYRDVTGRFDRITSVGMFEHVGLKNLRAYFARIHELLEDDGVVLNHGITSTDPDSGEVPWGGGSFIERYVFPHGELPHIGLTLREMAAAGLEATDVENLRRHYARTLEHWSYRFETAGDTLRAMVGDRRYRIWRIYLAGCAYGFSHGWVALHQIVATKANSLGAETMPWTRDYIYNDQGAGI</sequence>
<name>A0A975SK25_9RHOO</name>
<dbReference type="Pfam" id="PF02353">
    <property type="entry name" value="CMAS"/>
    <property type="match status" value="1"/>
</dbReference>
<dbReference type="GO" id="GO:0032259">
    <property type="term" value="P:methylation"/>
    <property type="evidence" value="ECO:0007669"/>
    <property type="project" value="UniProtKB-KW"/>
</dbReference>
<comment type="similarity">
    <text evidence="1">Belongs to the CFA/CMAS family.</text>
</comment>
<dbReference type="InterPro" id="IPR057206">
    <property type="entry name" value="DUF7884"/>
</dbReference>
<evidence type="ECO:0000256" key="1">
    <source>
        <dbReference type="ARBA" id="ARBA00010815"/>
    </source>
</evidence>
<dbReference type="Proteomes" id="UP000683428">
    <property type="component" value="Chromosome"/>
</dbReference>
<accession>A0A975SK25</accession>
<dbReference type="GO" id="GO:0008168">
    <property type="term" value="F:methyltransferase activity"/>
    <property type="evidence" value="ECO:0007669"/>
    <property type="project" value="UniProtKB-KW"/>
</dbReference>
<dbReference type="AlphaFoldDB" id="A0A975SK25"/>
<reference evidence="7" key="1">
    <citation type="submission" date="2020-11" db="EMBL/GenBank/DDBJ databases">
        <title>Azospira inquinata sp. nov.</title>
        <authorList>
            <person name="Moe W.M."/>
            <person name="Mikes M.C."/>
        </authorList>
    </citation>
    <scope>NUCLEOTIDE SEQUENCE</scope>
    <source>
        <strain evidence="7">Azo-3</strain>
    </source>
</reference>
<dbReference type="InterPro" id="IPR050723">
    <property type="entry name" value="CFA/CMAS"/>
</dbReference>
<keyword evidence="3" id="KW-0808">Transferase</keyword>
<evidence type="ECO:0000313" key="8">
    <source>
        <dbReference type="Proteomes" id="UP000683428"/>
    </source>
</evidence>
<dbReference type="PANTHER" id="PTHR43667">
    <property type="entry name" value="CYCLOPROPANE-FATTY-ACYL-PHOSPHOLIPID SYNTHASE"/>
    <property type="match status" value="1"/>
</dbReference>
<organism evidence="7 8">
    <name type="scientific">Azospira inquinata</name>
    <dbReference type="NCBI Taxonomy" id="2785627"/>
    <lineage>
        <taxon>Bacteria</taxon>
        <taxon>Pseudomonadati</taxon>
        <taxon>Pseudomonadota</taxon>
        <taxon>Betaproteobacteria</taxon>
        <taxon>Rhodocyclales</taxon>
        <taxon>Rhodocyclaceae</taxon>
        <taxon>Azospira</taxon>
    </lineage>
</organism>